<accession>A0ABM4TVS1</accession>
<gene>
    <name evidence="11" type="primary">LOC139353611</name>
</gene>
<dbReference type="Pfam" id="PF17921">
    <property type="entry name" value="Integrase_H2C2"/>
    <property type="match status" value="1"/>
</dbReference>
<evidence type="ECO:0000256" key="3">
    <source>
        <dbReference type="ARBA" id="ARBA00022695"/>
    </source>
</evidence>
<evidence type="ECO:0000256" key="2">
    <source>
        <dbReference type="ARBA" id="ARBA00022679"/>
    </source>
</evidence>
<evidence type="ECO:0000256" key="6">
    <source>
        <dbReference type="ARBA" id="ARBA00022801"/>
    </source>
</evidence>
<dbReference type="Gene3D" id="3.10.10.10">
    <property type="entry name" value="HIV Type 1 Reverse Transcriptase, subunit A, domain 1"/>
    <property type="match status" value="1"/>
</dbReference>
<evidence type="ECO:0000256" key="4">
    <source>
        <dbReference type="ARBA" id="ARBA00022722"/>
    </source>
</evidence>
<dbReference type="GeneID" id="139353611"/>
<evidence type="ECO:0000313" key="11">
    <source>
        <dbReference type="RefSeq" id="XP_070854066.1"/>
    </source>
</evidence>
<dbReference type="SUPFAM" id="SSF56672">
    <property type="entry name" value="DNA/RNA polymerases"/>
    <property type="match status" value="1"/>
</dbReference>
<proteinExistence type="predicted"/>
<keyword evidence="4" id="KW-0540">Nuclease</keyword>
<dbReference type="Pfam" id="PF00078">
    <property type="entry name" value="RVT_1"/>
    <property type="match status" value="1"/>
</dbReference>
<dbReference type="InterPro" id="IPR043502">
    <property type="entry name" value="DNA/RNA_pol_sf"/>
</dbReference>
<dbReference type="Proteomes" id="UP001652628">
    <property type="component" value="Chromosome Y"/>
</dbReference>
<dbReference type="InterPro" id="IPR050951">
    <property type="entry name" value="Retrovirus_Pol_polyprotein"/>
</dbReference>
<evidence type="ECO:0000259" key="9">
    <source>
        <dbReference type="PROSITE" id="PS50878"/>
    </source>
</evidence>
<evidence type="ECO:0000256" key="7">
    <source>
        <dbReference type="ARBA" id="ARBA00022918"/>
    </source>
</evidence>
<sequence>MGARWISYLRKRELKAILKEFSLEATVTVEEMRSRLSAFNNRDDHVLEIAERLQDCEAEITAALTDRKQRSPTPNPHPQGPTQLQVPALEGRGAADVVGDTEIHPVNRDIFPRKSEMSAATLAEKLKNWGITFDGTTDPITFIQHLEERANAHEVDVEKMPQAIPGLLTDTAEHWFRTSQLLGKSWTNFKKAFLDFFLPPRYFQRLEDEIRTRDQRRGETFKQYLVNIRLMMHRAGYNAEQELDRIYENLQPEYQMYARRHDFTTLEQLTTLAVNYEVTRDRSTGSHARMLAEPQPAPRRNEYAIAAYAGASPIGQQNFTRPARRPPTHSFTISSSSGEQVNGAELQSCLQELCPGGSPFSYMSQSHSPLLLGLWSQRSTHSRVLPSYPAGKREESSPELGEILQVQSSRIIAQVQIEGQEFNATIDTGASRSFVSERVVQRVETPHNVRSVHSHVSLAEGSRKEITKSLVVFPSFMEDVLLGMGMSATLQCGRASLQLYPLLISSPTNDLAMPPLLTNAFTPANNDPDNEVQTTLTSSILGSRDDNAVRNNPFRRNHATVSAEPVEEGRAPSPVRPGYTPDTGGALAAITANAEQEELEPWVNKFLQEELAKFEGLTGVSNIAEHTITMRDDKPIKQRYFPKNSAMQRIIDEQIDELLRNDCIEPSRSPHSAPIVLVGKKSGEMRLCVDFRQLNAHSIPDAYPLPRITHIWERLRHAKYISTLDLKSGYWQIPVAESSRECTAFTVPGRGLYHWKVMPFGLHSALATFQRALDSVIGPDMEPNAFAYLDDIIIIGRTLEEHVQHLQEVFRRLRKANLRLNAKKCSFFKRSLVYLGHVISEEGIHTDPDQISAVRRLSPPTTCKELRKCLGIASWYRRFVPNFASVVQPMSLLLKKGKKWQWEQEQQDAFEELKRKLTEAPVLACSDFNEKFVLQTDASDVGLGAVLTQKIQGEERVNENAFASRRLNAAEENYSATEKECLAIIWAIRKLRCYLESYRFEVITDHLALKWLSSIDNPTGRIARWAFELQQYQFDVTYRRGSQNIVADALSRQPLEVLQMIQEDKPGCTWYQRMLKLVQDRPEDYPDYAYENQQLYRHIGSRPDDEDSVPWKLCVAKEHRQRVLSECHDQPTAGHLGIRKTTTRIAQRYYWPGLFRDIARYVRKCDTCQRFKVSQTKPAGKMFTRQINEPFDTVCADFIGPFRDPRVGIRCCSYSSTPFRNGLSWSP</sequence>
<feature type="region of interest" description="Disordered" evidence="8">
    <location>
        <begin position="315"/>
        <end position="339"/>
    </location>
</feature>
<dbReference type="CDD" id="cd01647">
    <property type="entry name" value="RT_LTR"/>
    <property type="match status" value="1"/>
</dbReference>
<dbReference type="Gene3D" id="2.40.70.10">
    <property type="entry name" value="Acid Proteases"/>
    <property type="match status" value="1"/>
</dbReference>
<evidence type="ECO:0000256" key="8">
    <source>
        <dbReference type="SAM" id="MobiDB-lite"/>
    </source>
</evidence>
<dbReference type="SUPFAM" id="SSF50630">
    <property type="entry name" value="Acid proteases"/>
    <property type="match status" value="1"/>
</dbReference>
<dbReference type="EC" id="2.7.7.49" evidence="1"/>
<keyword evidence="3" id="KW-0548">Nucleotidyltransferase</keyword>
<evidence type="ECO:0000256" key="5">
    <source>
        <dbReference type="ARBA" id="ARBA00022759"/>
    </source>
</evidence>
<keyword evidence="6" id="KW-0378">Hydrolase</keyword>
<dbReference type="RefSeq" id="XP_070854066.1">
    <property type="nucleotide sequence ID" value="XM_070997965.1"/>
</dbReference>
<dbReference type="InterPro" id="IPR043128">
    <property type="entry name" value="Rev_trsase/Diguanyl_cyclase"/>
</dbReference>
<keyword evidence="10" id="KW-1185">Reference proteome</keyword>
<protein>
    <recommendedName>
        <fullName evidence="1">RNA-directed DNA polymerase</fullName>
        <ecNumber evidence="1">2.7.7.49</ecNumber>
    </recommendedName>
</protein>
<dbReference type="Pfam" id="PF17917">
    <property type="entry name" value="RT_RNaseH"/>
    <property type="match status" value="1"/>
</dbReference>
<dbReference type="PANTHER" id="PTHR37984">
    <property type="entry name" value="PROTEIN CBG26694"/>
    <property type="match status" value="1"/>
</dbReference>
<evidence type="ECO:0000313" key="10">
    <source>
        <dbReference type="Proteomes" id="UP001652628"/>
    </source>
</evidence>
<dbReference type="Gene3D" id="3.30.70.270">
    <property type="match status" value="2"/>
</dbReference>
<keyword evidence="7" id="KW-0695">RNA-directed DNA polymerase</keyword>
<keyword evidence="5" id="KW-0255">Endonuclease</keyword>
<dbReference type="InterPro" id="IPR021109">
    <property type="entry name" value="Peptidase_aspartic_dom_sf"/>
</dbReference>
<evidence type="ECO:0000256" key="1">
    <source>
        <dbReference type="ARBA" id="ARBA00012493"/>
    </source>
</evidence>
<dbReference type="InterPro" id="IPR005162">
    <property type="entry name" value="Retrotrans_gag_dom"/>
</dbReference>
<keyword evidence="2" id="KW-0808">Transferase</keyword>
<feature type="domain" description="Reverse transcriptase" evidence="9">
    <location>
        <begin position="659"/>
        <end position="839"/>
    </location>
</feature>
<dbReference type="InterPro" id="IPR000477">
    <property type="entry name" value="RT_dom"/>
</dbReference>
<dbReference type="PANTHER" id="PTHR37984:SF5">
    <property type="entry name" value="PROTEIN NYNRIN-LIKE"/>
    <property type="match status" value="1"/>
</dbReference>
<feature type="compositionally biased region" description="Polar residues" evidence="8">
    <location>
        <begin position="329"/>
        <end position="339"/>
    </location>
</feature>
<organism evidence="10 11">
    <name type="scientific">Drosophila suzukii</name>
    <name type="common">Spotted-wing drosophila fruit fly</name>
    <dbReference type="NCBI Taxonomy" id="28584"/>
    <lineage>
        <taxon>Eukaryota</taxon>
        <taxon>Metazoa</taxon>
        <taxon>Ecdysozoa</taxon>
        <taxon>Arthropoda</taxon>
        <taxon>Hexapoda</taxon>
        <taxon>Insecta</taxon>
        <taxon>Pterygota</taxon>
        <taxon>Neoptera</taxon>
        <taxon>Endopterygota</taxon>
        <taxon>Diptera</taxon>
        <taxon>Brachycera</taxon>
        <taxon>Muscomorpha</taxon>
        <taxon>Ephydroidea</taxon>
        <taxon>Drosophilidae</taxon>
        <taxon>Drosophila</taxon>
        <taxon>Sophophora</taxon>
    </lineage>
</organism>
<dbReference type="InterPro" id="IPR041588">
    <property type="entry name" value="Integrase_H2C2"/>
</dbReference>
<name>A0ABM4TVS1_DROSZ</name>
<dbReference type="Gene3D" id="3.10.20.370">
    <property type="match status" value="1"/>
</dbReference>
<dbReference type="Gene3D" id="1.10.340.70">
    <property type="match status" value="1"/>
</dbReference>
<dbReference type="PROSITE" id="PS50878">
    <property type="entry name" value="RT_POL"/>
    <property type="match status" value="1"/>
</dbReference>
<feature type="region of interest" description="Disordered" evidence="8">
    <location>
        <begin position="558"/>
        <end position="578"/>
    </location>
</feature>
<dbReference type="InterPro" id="IPR041373">
    <property type="entry name" value="RT_RNaseH"/>
</dbReference>
<reference evidence="11" key="1">
    <citation type="submission" date="2025-08" db="UniProtKB">
        <authorList>
            <consortium name="RefSeq"/>
        </authorList>
    </citation>
    <scope>IDENTIFICATION</scope>
</reference>
<dbReference type="Pfam" id="PF03732">
    <property type="entry name" value="Retrotrans_gag"/>
    <property type="match status" value="1"/>
</dbReference>
<feature type="region of interest" description="Disordered" evidence="8">
    <location>
        <begin position="66"/>
        <end position="86"/>
    </location>
</feature>
<dbReference type="Pfam" id="PF13975">
    <property type="entry name" value="gag-asp_proteas"/>
    <property type="match status" value="1"/>
</dbReference>
<dbReference type="CDD" id="cd09274">
    <property type="entry name" value="RNase_HI_RT_Ty3"/>
    <property type="match status" value="1"/>
</dbReference>